<dbReference type="PANTHER" id="PTHR34471">
    <property type="entry name" value="ARGININE REPRESSOR"/>
    <property type="match status" value="1"/>
</dbReference>
<dbReference type="EMBL" id="FWXS01000006">
    <property type="protein sequence ID" value="SMC72331.1"/>
    <property type="molecule type" value="Genomic_DNA"/>
</dbReference>
<evidence type="ECO:0000256" key="7">
    <source>
        <dbReference type="ARBA" id="ARBA00023125"/>
    </source>
</evidence>
<keyword evidence="8 9" id="KW-0804">Transcription</keyword>
<dbReference type="GO" id="GO:0005737">
    <property type="term" value="C:cytoplasm"/>
    <property type="evidence" value="ECO:0007669"/>
    <property type="project" value="UniProtKB-SubCell"/>
</dbReference>
<evidence type="ECO:0000259" key="10">
    <source>
        <dbReference type="Pfam" id="PF01316"/>
    </source>
</evidence>
<dbReference type="Pfam" id="PF02863">
    <property type="entry name" value="Arg_repressor_C"/>
    <property type="match status" value="1"/>
</dbReference>
<reference evidence="12 13" key="1">
    <citation type="submission" date="2017-04" db="EMBL/GenBank/DDBJ databases">
        <authorList>
            <person name="Afonso C.L."/>
            <person name="Miller P.J."/>
            <person name="Scott M.A."/>
            <person name="Spackman E."/>
            <person name="Goraichik I."/>
            <person name="Dimitrov K.M."/>
            <person name="Suarez D.L."/>
            <person name="Swayne D.E."/>
        </authorList>
    </citation>
    <scope>NUCLEOTIDE SEQUENCE [LARGE SCALE GENOMIC DNA]</scope>
    <source>
        <strain evidence="12 13">CGMCC 1.12708</strain>
    </source>
</reference>
<dbReference type="GO" id="GO:0034618">
    <property type="term" value="F:arginine binding"/>
    <property type="evidence" value="ECO:0007669"/>
    <property type="project" value="InterPro"/>
</dbReference>
<evidence type="ECO:0000256" key="2">
    <source>
        <dbReference type="ARBA" id="ARBA00005040"/>
    </source>
</evidence>
<dbReference type="GO" id="GO:0051259">
    <property type="term" value="P:protein complex oligomerization"/>
    <property type="evidence" value="ECO:0007669"/>
    <property type="project" value="InterPro"/>
</dbReference>
<keyword evidence="9" id="KW-0678">Repressor</keyword>
<proteinExistence type="inferred from homology"/>
<keyword evidence="6 9" id="KW-0805">Transcription regulation</keyword>
<comment type="pathway">
    <text evidence="2 9">Amino-acid biosynthesis; L-arginine biosynthesis [regulation].</text>
</comment>
<dbReference type="SUPFAM" id="SSF46785">
    <property type="entry name" value="Winged helix' DNA-binding domain"/>
    <property type="match status" value="1"/>
</dbReference>
<dbReference type="InterPro" id="IPR036251">
    <property type="entry name" value="Arg_repress_C_sf"/>
</dbReference>
<dbReference type="GO" id="GO:0003700">
    <property type="term" value="F:DNA-binding transcription factor activity"/>
    <property type="evidence" value="ECO:0007669"/>
    <property type="project" value="UniProtKB-UniRule"/>
</dbReference>
<dbReference type="GO" id="GO:0003677">
    <property type="term" value="F:DNA binding"/>
    <property type="evidence" value="ECO:0007669"/>
    <property type="project" value="UniProtKB-KW"/>
</dbReference>
<dbReference type="Proteomes" id="UP000192393">
    <property type="component" value="Unassembled WGS sequence"/>
</dbReference>
<dbReference type="InterPro" id="IPR020900">
    <property type="entry name" value="Arg_repress_DNA-bd"/>
</dbReference>
<feature type="domain" description="Arginine repressor C-terminal" evidence="11">
    <location>
        <begin position="87"/>
        <end position="145"/>
    </location>
</feature>
<name>A0A1W2BHH3_9FLAO</name>
<dbReference type="HAMAP" id="MF_00173">
    <property type="entry name" value="Arg_repressor"/>
    <property type="match status" value="1"/>
</dbReference>
<dbReference type="PANTHER" id="PTHR34471:SF1">
    <property type="entry name" value="ARGININE REPRESSOR"/>
    <property type="match status" value="1"/>
</dbReference>
<sequence>MNNYSKMSEKLYRQDLIKDLISNNEISNQEELIKQLLVKEVVVTQATLSRDLRELKVSKLPNSKGNYIYQLTEIESKEISTDSETLAFTGNLAVLKTRPGFANRIAIEIDQLNSKQILGTIAGDDTIFIALQENFNRQNLIRQIENLIPNIKIIT</sequence>
<evidence type="ECO:0000256" key="3">
    <source>
        <dbReference type="ARBA" id="ARBA00008316"/>
    </source>
</evidence>
<protein>
    <recommendedName>
        <fullName evidence="4 9">Arginine repressor</fullName>
    </recommendedName>
</protein>
<comment type="function">
    <text evidence="9">Regulates arginine biosynthesis genes.</text>
</comment>
<dbReference type="GO" id="GO:1900079">
    <property type="term" value="P:regulation of arginine biosynthetic process"/>
    <property type="evidence" value="ECO:0007669"/>
    <property type="project" value="UniProtKB-UniRule"/>
</dbReference>
<dbReference type="InterPro" id="IPR036390">
    <property type="entry name" value="WH_DNA-bd_sf"/>
</dbReference>
<evidence type="ECO:0000256" key="5">
    <source>
        <dbReference type="ARBA" id="ARBA00022490"/>
    </source>
</evidence>
<accession>A0A1W2BHH3</accession>
<evidence type="ECO:0000313" key="13">
    <source>
        <dbReference type="Proteomes" id="UP000192393"/>
    </source>
</evidence>
<keyword evidence="7 9" id="KW-0238">DNA-binding</keyword>
<dbReference type="Gene3D" id="1.10.10.10">
    <property type="entry name" value="Winged helix-like DNA-binding domain superfamily/Winged helix DNA-binding domain"/>
    <property type="match status" value="1"/>
</dbReference>
<comment type="similarity">
    <text evidence="3 9">Belongs to the ArgR family.</text>
</comment>
<evidence type="ECO:0000259" key="11">
    <source>
        <dbReference type="Pfam" id="PF02863"/>
    </source>
</evidence>
<keyword evidence="13" id="KW-1185">Reference proteome</keyword>
<feature type="domain" description="Arginine repressor DNA-binding" evidence="10">
    <location>
        <begin position="10"/>
        <end position="73"/>
    </location>
</feature>
<keyword evidence="9" id="KW-0028">Amino-acid biosynthesis</keyword>
<dbReference type="AlphaFoldDB" id="A0A1W2BHH3"/>
<evidence type="ECO:0000256" key="6">
    <source>
        <dbReference type="ARBA" id="ARBA00023015"/>
    </source>
</evidence>
<dbReference type="InterPro" id="IPR001669">
    <property type="entry name" value="Arg_repress"/>
</dbReference>
<organism evidence="12 13">
    <name type="scientific">Moheibacter sediminis</name>
    <dbReference type="NCBI Taxonomy" id="1434700"/>
    <lineage>
        <taxon>Bacteria</taxon>
        <taxon>Pseudomonadati</taxon>
        <taxon>Bacteroidota</taxon>
        <taxon>Flavobacteriia</taxon>
        <taxon>Flavobacteriales</taxon>
        <taxon>Weeksellaceae</taxon>
        <taxon>Moheibacter</taxon>
    </lineage>
</organism>
<evidence type="ECO:0000256" key="1">
    <source>
        <dbReference type="ARBA" id="ARBA00004496"/>
    </source>
</evidence>
<dbReference type="InterPro" id="IPR020899">
    <property type="entry name" value="Arg_repress_C"/>
</dbReference>
<dbReference type="Gene3D" id="3.30.1360.40">
    <property type="match status" value="1"/>
</dbReference>
<dbReference type="InterPro" id="IPR036388">
    <property type="entry name" value="WH-like_DNA-bd_sf"/>
</dbReference>
<dbReference type="STRING" id="1434700.SAMN06296427_106178"/>
<dbReference type="Pfam" id="PF01316">
    <property type="entry name" value="Arg_repressor"/>
    <property type="match status" value="1"/>
</dbReference>
<gene>
    <name evidence="9" type="primary">argR</name>
    <name evidence="12" type="ORF">SAMN06296427_106178</name>
</gene>
<dbReference type="PRINTS" id="PR01467">
    <property type="entry name" value="ARGREPRESSOR"/>
</dbReference>
<evidence type="ECO:0000256" key="8">
    <source>
        <dbReference type="ARBA" id="ARBA00023163"/>
    </source>
</evidence>
<dbReference type="SUPFAM" id="SSF55252">
    <property type="entry name" value="C-terminal domain of arginine repressor"/>
    <property type="match status" value="1"/>
</dbReference>
<evidence type="ECO:0000256" key="9">
    <source>
        <dbReference type="HAMAP-Rule" id="MF_00173"/>
    </source>
</evidence>
<evidence type="ECO:0000256" key="4">
    <source>
        <dbReference type="ARBA" id="ARBA00021148"/>
    </source>
</evidence>
<evidence type="ECO:0000313" key="12">
    <source>
        <dbReference type="EMBL" id="SMC72331.1"/>
    </source>
</evidence>
<dbReference type="GO" id="GO:0006526">
    <property type="term" value="P:L-arginine biosynthetic process"/>
    <property type="evidence" value="ECO:0007669"/>
    <property type="project" value="UniProtKB-UniPathway"/>
</dbReference>
<comment type="subcellular location">
    <subcellularLocation>
        <location evidence="1 9">Cytoplasm</location>
    </subcellularLocation>
</comment>
<dbReference type="UniPathway" id="UPA00068"/>
<keyword evidence="5 9" id="KW-0963">Cytoplasm</keyword>
<keyword evidence="9" id="KW-0055">Arginine biosynthesis</keyword>